<feature type="zinc finger region" description="C3H1-type" evidence="5">
    <location>
        <begin position="292"/>
        <end position="320"/>
    </location>
</feature>
<keyword evidence="3 5" id="KW-0863">Zinc-finger</keyword>
<gene>
    <name evidence="9" type="ORF">SLEP1_g27319</name>
</gene>
<evidence type="ECO:0000256" key="4">
    <source>
        <dbReference type="ARBA" id="ARBA00022833"/>
    </source>
</evidence>
<feature type="coiled-coil region" evidence="6">
    <location>
        <begin position="118"/>
        <end position="145"/>
    </location>
</feature>
<dbReference type="PROSITE" id="PS50103">
    <property type="entry name" value="ZF_C3H1"/>
    <property type="match status" value="2"/>
</dbReference>
<evidence type="ECO:0000259" key="8">
    <source>
        <dbReference type="PROSITE" id="PS50103"/>
    </source>
</evidence>
<evidence type="ECO:0000313" key="9">
    <source>
        <dbReference type="EMBL" id="GKV16717.1"/>
    </source>
</evidence>
<dbReference type="InterPro" id="IPR045877">
    <property type="entry name" value="ZFP36-like"/>
</dbReference>
<feature type="compositionally biased region" description="Polar residues" evidence="7">
    <location>
        <begin position="1"/>
        <end position="24"/>
    </location>
</feature>
<evidence type="ECO:0000256" key="2">
    <source>
        <dbReference type="ARBA" id="ARBA00022737"/>
    </source>
</evidence>
<dbReference type="InterPro" id="IPR036855">
    <property type="entry name" value="Znf_CCCH_sf"/>
</dbReference>
<dbReference type="FunFam" id="4.10.1000.10:FF:000002">
    <property type="entry name" value="Zinc finger protein 36, C3H1 type-like 1"/>
    <property type="match status" value="1"/>
</dbReference>
<protein>
    <recommendedName>
        <fullName evidence="8">C3H1-type domain-containing protein</fullName>
    </recommendedName>
</protein>
<reference evidence="9 10" key="1">
    <citation type="journal article" date="2021" name="Commun. Biol.">
        <title>The genome of Shorea leprosula (Dipterocarpaceae) highlights the ecological relevance of drought in aseasonal tropical rainforests.</title>
        <authorList>
            <person name="Ng K.K.S."/>
            <person name="Kobayashi M.J."/>
            <person name="Fawcett J.A."/>
            <person name="Hatakeyama M."/>
            <person name="Paape T."/>
            <person name="Ng C.H."/>
            <person name="Ang C.C."/>
            <person name="Tnah L.H."/>
            <person name="Lee C.T."/>
            <person name="Nishiyama T."/>
            <person name="Sese J."/>
            <person name="O'Brien M.J."/>
            <person name="Copetti D."/>
            <person name="Mohd Noor M.I."/>
            <person name="Ong R.C."/>
            <person name="Putra M."/>
            <person name="Sireger I.Z."/>
            <person name="Indrioko S."/>
            <person name="Kosugi Y."/>
            <person name="Izuno A."/>
            <person name="Isagi Y."/>
            <person name="Lee S.L."/>
            <person name="Shimizu K.K."/>
        </authorList>
    </citation>
    <scope>NUCLEOTIDE SEQUENCE [LARGE SCALE GENOMIC DNA]</scope>
    <source>
        <strain evidence="9">214</strain>
    </source>
</reference>
<feature type="zinc finger region" description="C3H1-type" evidence="5">
    <location>
        <begin position="254"/>
        <end position="282"/>
    </location>
</feature>
<dbReference type="Proteomes" id="UP001054252">
    <property type="component" value="Unassembled WGS sequence"/>
</dbReference>
<evidence type="ECO:0000256" key="1">
    <source>
        <dbReference type="ARBA" id="ARBA00022723"/>
    </source>
</evidence>
<evidence type="ECO:0000256" key="7">
    <source>
        <dbReference type="SAM" id="MobiDB-lite"/>
    </source>
</evidence>
<feature type="domain" description="C3H1-type" evidence="8">
    <location>
        <begin position="254"/>
        <end position="282"/>
    </location>
</feature>
<evidence type="ECO:0000256" key="5">
    <source>
        <dbReference type="PROSITE-ProRule" id="PRU00723"/>
    </source>
</evidence>
<keyword evidence="2" id="KW-0677">Repeat</keyword>
<dbReference type="SUPFAM" id="SSF90229">
    <property type="entry name" value="CCCH zinc finger"/>
    <property type="match status" value="2"/>
</dbReference>
<dbReference type="PANTHER" id="PTHR12547">
    <property type="entry name" value="CCCH ZINC FINGER/TIS11-RELATED"/>
    <property type="match status" value="1"/>
</dbReference>
<dbReference type="FunFam" id="4.10.1000.10:FF:000001">
    <property type="entry name" value="zinc finger CCCH domain-containing protein 15-like"/>
    <property type="match status" value="1"/>
</dbReference>
<name>A0AAV5JZB5_9ROSI</name>
<proteinExistence type="predicted"/>
<keyword evidence="4 5" id="KW-0862">Zinc</keyword>
<accession>A0AAV5JZB5</accession>
<dbReference type="AlphaFoldDB" id="A0AAV5JZB5"/>
<keyword evidence="10" id="KW-1185">Reference proteome</keyword>
<dbReference type="PANTHER" id="PTHR12547:SF139">
    <property type="entry name" value="C3H1-TYPE DOMAIN-CONTAINING PROTEIN"/>
    <property type="match status" value="1"/>
</dbReference>
<evidence type="ECO:0000313" key="10">
    <source>
        <dbReference type="Proteomes" id="UP001054252"/>
    </source>
</evidence>
<keyword evidence="6" id="KW-0175">Coiled coil</keyword>
<evidence type="ECO:0000256" key="6">
    <source>
        <dbReference type="SAM" id="Coils"/>
    </source>
</evidence>
<dbReference type="GO" id="GO:0008270">
    <property type="term" value="F:zinc ion binding"/>
    <property type="evidence" value="ECO:0007669"/>
    <property type="project" value="UniProtKB-KW"/>
</dbReference>
<dbReference type="GO" id="GO:0003729">
    <property type="term" value="F:mRNA binding"/>
    <property type="evidence" value="ECO:0007669"/>
    <property type="project" value="InterPro"/>
</dbReference>
<dbReference type="Gene3D" id="4.10.1000.10">
    <property type="entry name" value="Zinc finger, CCCH-type"/>
    <property type="match status" value="2"/>
</dbReference>
<feature type="domain" description="C3H1-type" evidence="8">
    <location>
        <begin position="292"/>
        <end position="320"/>
    </location>
</feature>
<dbReference type="SMART" id="SM00356">
    <property type="entry name" value="ZnF_C3H1"/>
    <property type="match status" value="2"/>
</dbReference>
<dbReference type="EMBL" id="BPVZ01000046">
    <property type="protein sequence ID" value="GKV16717.1"/>
    <property type="molecule type" value="Genomic_DNA"/>
</dbReference>
<keyword evidence="1 5" id="KW-0479">Metal-binding</keyword>
<organism evidence="9 10">
    <name type="scientific">Rubroshorea leprosula</name>
    <dbReference type="NCBI Taxonomy" id="152421"/>
    <lineage>
        <taxon>Eukaryota</taxon>
        <taxon>Viridiplantae</taxon>
        <taxon>Streptophyta</taxon>
        <taxon>Embryophyta</taxon>
        <taxon>Tracheophyta</taxon>
        <taxon>Spermatophyta</taxon>
        <taxon>Magnoliopsida</taxon>
        <taxon>eudicotyledons</taxon>
        <taxon>Gunneridae</taxon>
        <taxon>Pentapetalae</taxon>
        <taxon>rosids</taxon>
        <taxon>malvids</taxon>
        <taxon>Malvales</taxon>
        <taxon>Dipterocarpaceae</taxon>
        <taxon>Rubroshorea</taxon>
    </lineage>
</organism>
<feature type="region of interest" description="Disordered" evidence="7">
    <location>
        <begin position="1"/>
        <end position="38"/>
    </location>
</feature>
<sequence length="329" mass="37298">MEKATSSSSNQKANSGATVNATGTPSPSSPHHDHDRHRCNQDFSTNLTSWYHSIFPPKSPFHCSSLTPSTCSSSSDDFQLLLDPTSDEIATERRLNQARLILEYHQLCQHYDLCFARLQVLSGELETLRRENAELRLTNSELVKLLSLSSQAAMKRTLRNEDITNFNMQMQMQMQSEERNVKGVECSSLPNSITIRSSGYEKMNRQQGPSRMRIVTPLVSGSVSSRSVKQQGYALPGDRQDEEALEFDVYSQGMVKTELCNKWQETGSCPYGDHCQFAHGISELRPVIRHPRYKTEVCKMVLDGKTCPYGHRCHFRHSLTEQERMLISS</sequence>
<dbReference type="Pfam" id="PF00642">
    <property type="entry name" value="zf-CCCH"/>
    <property type="match status" value="2"/>
</dbReference>
<evidence type="ECO:0000256" key="3">
    <source>
        <dbReference type="ARBA" id="ARBA00022771"/>
    </source>
</evidence>
<dbReference type="InterPro" id="IPR000571">
    <property type="entry name" value="Znf_CCCH"/>
</dbReference>
<comment type="caution">
    <text evidence="9">The sequence shown here is derived from an EMBL/GenBank/DDBJ whole genome shotgun (WGS) entry which is preliminary data.</text>
</comment>